<dbReference type="GO" id="GO:0007165">
    <property type="term" value="P:signal transduction"/>
    <property type="evidence" value="ECO:0007669"/>
    <property type="project" value="UniProtKB-KW"/>
</dbReference>
<keyword evidence="6" id="KW-0812">Transmembrane</keyword>
<dbReference type="Pfam" id="PF00672">
    <property type="entry name" value="HAMP"/>
    <property type="match status" value="1"/>
</dbReference>
<dbReference type="SUPFAM" id="SSF158472">
    <property type="entry name" value="HAMP domain-like"/>
    <property type="match status" value="1"/>
</dbReference>
<comment type="caution">
    <text evidence="9">The sequence shown here is derived from an EMBL/GenBank/DDBJ whole genome shotgun (WGS) entry which is preliminary data.</text>
</comment>
<protein>
    <submittedName>
        <fullName evidence="9">Methyl-accepting chemotaxis protein</fullName>
    </submittedName>
</protein>
<name>A0A7W6K1J8_9HYPH</name>
<keyword evidence="4" id="KW-0807">Transducer</keyword>
<dbReference type="PANTHER" id="PTHR43531">
    <property type="entry name" value="PROTEIN ICFG"/>
    <property type="match status" value="1"/>
</dbReference>
<evidence type="ECO:0000256" key="5">
    <source>
        <dbReference type="SAM" id="MobiDB-lite"/>
    </source>
</evidence>
<sequence length="618" mass="64535">MSIDSAYSDLITHESAAALSLARANRTLQNGRAGIADLMISFTDEANKAAVAEVAASRTEFVEQMDEAIRTLPSNASLTALKASGLAIYDVTCTNAIALGKSSVTQDDNKAAQRAFLDECKPGFAAIGPQFVTVTNDVAHGAIVRSDELTGDSTTTARTTVAAVIIGFLIIAGIGFVAVRKWVVTPVRALATTMTTLAEGNLTASVDGTDRRDEVGGMARAVQVFKDNGLKARTLEAEADRTRNASEAERERVAASDRQRAAEMTQATQSLADGLRRLSAGDLTVHLDQAFAVDFEGLRADFNAAVAQLRETLSAVSHAVGAIDGGSRELSESASDLSRRTEQQAASLEETAAALDEITANVSNSAKRTEEARTVAIAANESAQQSGRVVADAVDAMERIESSSSQISNIIGVIDEIAFQTNLLALNAGVEAARAGEAGKGFAVVAQEVRELAQRSANAAKEIKGLIRHSAGEVEGGVRHVKATGEALKVIESHIVSINSQLDAISTSAREQSVGLAEVNTAVNQMDQVTQQNAAMVEEATAASSSLATEADRLRQLIHRFQLGQGGVATTRARPTVAPAAATSQPAASPARRMMNKVASAFGGGATAAASVESWEEF</sequence>
<dbReference type="PROSITE" id="PS50885">
    <property type="entry name" value="HAMP"/>
    <property type="match status" value="2"/>
</dbReference>
<evidence type="ECO:0000256" key="2">
    <source>
        <dbReference type="ARBA" id="ARBA00022500"/>
    </source>
</evidence>
<dbReference type="GO" id="GO:0016020">
    <property type="term" value="C:membrane"/>
    <property type="evidence" value="ECO:0007669"/>
    <property type="project" value="UniProtKB-SubCell"/>
</dbReference>
<keyword evidence="6" id="KW-1133">Transmembrane helix</keyword>
<dbReference type="PROSITE" id="PS50111">
    <property type="entry name" value="CHEMOTAXIS_TRANSDUC_2"/>
    <property type="match status" value="1"/>
</dbReference>
<accession>A0A7W6K1J8</accession>
<dbReference type="SMART" id="SM00304">
    <property type="entry name" value="HAMP"/>
    <property type="match status" value="2"/>
</dbReference>
<feature type="domain" description="HAMP" evidence="8">
    <location>
        <begin position="262"/>
        <end position="314"/>
    </location>
</feature>
<proteinExistence type="inferred from homology"/>
<evidence type="ECO:0000256" key="3">
    <source>
        <dbReference type="ARBA" id="ARBA00029447"/>
    </source>
</evidence>
<feature type="transmembrane region" description="Helical" evidence="6">
    <location>
        <begin position="160"/>
        <end position="179"/>
    </location>
</feature>
<dbReference type="SUPFAM" id="SSF58104">
    <property type="entry name" value="Methyl-accepting chemotaxis protein (MCP) signaling domain"/>
    <property type="match status" value="1"/>
</dbReference>
<evidence type="ECO:0000256" key="4">
    <source>
        <dbReference type="PROSITE-ProRule" id="PRU00284"/>
    </source>
</evidence>
<dbReference type="FunFam" id="1.10.287.950:FF:000001">
    <property type="entry name" value="Methyl-accepting chemotaxis sensory transducer"/>
    <property type="match status" value="1"/>
</dbReference>
<evidence type="ECO:0000259" key="8">
    <source>
        <dbReference type="PROSITE" id="PS50885"/>
    </source>
</evidence>
<keyword evidence="10" id="KW-1185">Reference proteome</keyword>
<dbReference type="GO" id="GO:0004888">
    <property type="term" value="F:transmembrane signaling receptor activity"/>
    <property type="evidence" value="ECO:0007669"/>
    <property type="project" value="InterPro"/>
</dbReference>
<comment type="similarity">
    <text evidence="3">Belongs to the methyl-accepting chemotaxis (MCP) protein family.</text>
</comment>
<organism evidence="9 10">
    <name type="scientific">Allorhizobium borbori</name>
    <dbReference type="NCBI Taxonomy" id="485907"/>
    <lineage>
        <taxon>Bacteria</taxon>
        <taxon>Pseudomonadati</taxon>
        <taxon>Pseudomonadota</taxon>
        <taxon>Alphaproteobacteria</taxon>
        <taxon>Hyphomicrobiales</taxon>
        <taxon>Rhizobiaceae</taxon>
        <taxon>Rhizobium/Agrobacterium group</taxon>
        <taxon>Allorhizobium</taxon>
    </lineage>
</organism>
<dbReference type="Pfam" id="PF00015">
    <property type="entry name" value="MCPsignal"/>
    <property type="match status" value="1"/>
</dbReference>
<evidence type="ECO:0000259" key="7">
    <source>
        <dbReference type="PROSITE" id="PS50111"/>
    </source>
</evidence>
<evidence type="ECO:0000313" key="9">
    <source>
        <dbReference type="EMBL" id="MBB4103468.1"/>
    </source>
</evidence>
<comment type="subcellular location">
    <subcellularLocation>
        <location evidence="1">Membrane</location>
    </subcellularLocation>
</comment>
<evidence type="ECO:0000256" key="1">
    <source>
        <dbReference type="ARBA" id="ARBA00004370"/>
    </source>
</evidence>
<feature type="compositionally biased region" description="Basic and acidic residues" evidence="5">
    <location>
        <begin position="239"/>
        <end position="261"/>
    </location>
</feature>
<dbReference type="Gene3D" id="1.10.287.950">
    <property type="entry name" value="Methyl-accepting chemotaxis protein"/>
    <property type="match status" value="1"/>
</dbReference>
<gene>
    <name evidence="9" type="ORF">GGQ66_002026</name>
</gene>
<dbReference type="PRINTS" id="PR00260">
    <property type="entry name" value="CHEMTRNSDUCR"/>
</dbReference>
<keyword evidence="6" id="KW-0472">Membrane</keyword>
<dbReference type="EMBL" id="JACIDU010000007">
    <property type="protein sequence ID" value="MBB4103468.1"/>
    <property type="molecule type" value="Genomic_DNA"/>
</dbReference>
<dbReference type="Proteomes" id="UP000584824">
    <property type="component" value="Unassembled WGS sequence"/>
</dbReference>
<dbReference type="InterPro" id="IPR051310">
    <property type="entry name" value="MCP_chemotaxis"/>
</dbReference>
<keyword evidence="2" id="KW-0145">Chemotaxis</keyword>
<dbReference type="Gene3D" id="6.10.340.10">
    <property type="match status" value="1"/>
</dbReference>
<dbReference type="SMART" id="SM00283">
    <property type="entry name" value="MA"/>
    <property type="match status" value="1"/>
</dbReference>
<reference evidence="9 10" key="1">
    <citation type="submission" date="2020-08" db="EMBL/GenBank/DDBJ databases">
        <title>Genomic Encyclopedia of Type Strains, Phase IV (KMG-IV): sequencing the most valuable type-strain genomes for metagenomic binning, comparative biology and taxonomic classification.</title>
        <authorList>
            <person name="Goeker M."/>
        </authorList>
    </citation>
    <scope>NUCLEOTIDE SEQUENCE [LARGE SCALE GENOMIC DNA]</scope>
    <source>
        <strain evidence="9 10">DSM 26385</strain>
    </source>
</reference>
<dbReference type="PANTHER" id="PTHR43531:SF11">
    <property type="entry name" value="METHYL-ACCEPTING CHEMOTAXIS PROTEIN 3"/>
    <property type="match status" value="1"/>
</dbReference>
<evidence type="ECO:0000313" key="10">
    <source>
        <dbReference type="Proteomes" id="UP000584824"/>
    </source>
</evidence>
<dbReference type="AlphaFoldDB" id="A0A7W6K1J8"/>
<feature type="domain" description="Methyl-accepting transducer" evidence="7">
    <location>
        <begin position="319"/>
        <end position="548"/>
    </location>
</feature>
<feature type="region of interest" description="Disordered" evidence="5">
    <location>
        <begin position="239"/>
        <end position="268"/>
    </location>
</feature>
<dbReference type="InterPro" id="IPR003660">
    <property type="entry name" value="HAMP_dom"/>
</dbReference>
<feature type="domain" description="HAMP" evidence="8">
    <location>
        <begin position="181"/>
        <end position="234"/>
    </location>
</feature>
<evidence type="ECO:0000256" key="6">
    <source>
        <dbReference type="SAM" id="Phobius"/>
    </source>
</evidence>
<dbReference type="InterPro" id="IPR004090">
    <property type="entry name" value="Chemotax_Me-accpt_rcpt"/>
</dbReference>
<dbReference type="InterPro" id="IPR004089">
    <property type="entry name" value="MCPsignal_dom"/>
</dbReference>
<dbReference type="GO" id="GO:0006935">
    <property type="term" value="P:chemotaxis"/>
    <property type="evidence" value="ECO:0007669"/>
    <property type="project" value="UniProtKB-KW"/>
</dbReference>
<dbReference type="CDD" id="cd11386">
    <property type="entry name" value="MCP_signal"/>
    <property type="match status" value="1"/>
</dbReference>
<dbReference type="CDD" id="cd06225">
    <property type="entry name" value="HAMP"/>
    <property type="match status" value="1"/>
</dbReference>